<dbReference type="EMBL" id="JADFFM010000002">
    <property type="protein sequence ID" value="MBE9668663.1"/>
    <property type="molecule type" value="Genomic_DNA"/>
</dbReference>
<dbReference type="InterPro" id="IPR011047">
    <property type="entry name" value="Quinoprotein_ADH-like_sf"/>
</dbReference>
<accession>A0ABR9XMQ4</accession>
<evidence type="ECO:0000313" key="3">
    <source>
        <dbReference type="Proteomes" id="UP000632774"/>
    </source>
</evidence>
<dbReference type="SUPFAM" id="SSF50998">
    <property type="entry name" value="Quinoprotein alcohol dehydrogenase-like"/>
    <property type="match status" value="1"/>
</dbReference>
<organism evidence="2 3">
    <name type="scientific">Mucilaginibacter boryungensis</name>
    <dbReference type="NCBI Taxonomy" id="768480"/>
    <lineage>
        <taxon>Bacteria</taxon>
        <taxon>Pseudomonadati</taxon>
        <taxon>Bacteroidota</taxon>
        <taxon>Sphingobacteriia</taxon>
        <taxon>Sphingobacteriales</taxon>
        <taxon>Sphingobacteriaceae</taxon>
        <taxon>Mucilaginibacter</taxon>
    </lineage>
</organism>
<evidence type="ECO:0000313" key="2">
    <source>
        <dbReference type="EMBL" id="MBE9668663.1"/>
    </source>
</evidence>
<comment type="caution">
    <text evidence="2">The sequence shown here is derived from an EMBL/GenBank/DDBJ whole genome shotgun (WGS) entry which is preliminary data.</text>
</comment>
<dbReference type="PROSITE" id="PS51257">
    <property type="entry name" value="PROKAR_LIPOPROTEIN"/>
    <property type="match status" value="1"/>
</dbReference>
<name>A0ABR9XMQ4_9SPHI</name>
<keyword evidence="1" id="KW-0732">Signal</keyword>
<reference evidence="2 3" key="1">
    <citation type="submission" date="2020-10" db="EMBL/GenBank/DDBJ databases">
        <title>Mucilaginibacter mali sp. nov., isolated from rhizosphere soil of apple orchard.</title>
        <authorList>
            <person name="Lee J.-S."/>
            <person name="Kim H.S."/>
            <person name="Kim J.-S."/>
        </authorList>
    </citation>
    <scope>NUCLEOTIDE SEQUENCE [LARGE SCALE GENOMIC DNA]</scope>
    <source>
        <strain evidence="2 3">KCTC 23157</strain>
    </source>
</reference>
<gene>
    <name evidence="2" type="ORF">IRJ18_20000</name>
</gene>
<feature type="chain" id="PRO_5046896931" description="Bulb-type lectin domain-containing protein" evidence="1">
    <location>
        <begin position="26"/>
        <end position="334"/>
    </location>
</feature>
<feature type="signal peptide" evidence="1">
    <location>
        <begin position="1"/>
        <end position="25"/>
    </location>
</feature>
<keyword evidence="3" id="KW-1185">Reference proteome</keyword>
<evidence type="ECO:0000256" key="1">
    <source>
        <dbReference type="SAM" id="SignalP"/>
    </source>
</evidence>
<proteinExistence type="predicted"/>
<dbReference type="Proteomes" id="UP000632774">
    <property type="component" value="Unassembled WGS sequence"/>
</dbReference>
<sequence length="334" mass="34864">MLSTRNITFCLTLVIVLLSACKKGAAPKPSFDIFALGSVSMANISTPAYWKNGQFMSLQAPISANALTNTIALHGTAIYTAGSLTGTNGMARAAYWKNGGLKDVSAGFAASTIKRIAFRGDDTYMFGFAGTSTSTYPVIWKNDVAITLPPIAGIRDYLDLAFSGSDTYLLTNALTTTNTQVAGYVKNGALVKVRDTTSSSDATAMTISGSDVYLCGNGVINSTVTAVYWKNGVRVQLASQGQAVANAITVSGNDVYVAGNNNGATIWKNGQVIFHDSGALSAALSIAVNGTDVYAGGYSHSGIATIWKNGQAMQLPTSMPGESSRINKLVLVMP</sequence>
<protein>
    <recommendedName>
        <fullName evidence="4">Bulb-type lectin domain-containing protein</fullName>
    </recommendedName>
</protein>
<dbReference type="RefSeq" id="WP_194108053.1">
    <property type="nucleotide sequence ID" value="NZ_JADFFM010000002.1"/>
</dbReference>
<evidence type="ECO:0008006" key="4">
    <source>
        <dbReference type="Google" id="ProtNLM"/>
    </source>
</evidence>